<name>A0A6N6MP05_9HYPH</name>
<feature type="signal peptide" evidence="2">
    <location>
        <begin position="1"/>
        <end position="20"/>
    </location>
</feature>
<protein>
    <submittedName>
        <fullName evidence="3">Uncharacterized protein</fullName>
    </submittedName>
</protein>
<feature type="chain" id="PRO_5026780089" evidence="2">
    <location>
        <begin position="21"/>
        <end position="109"/>
    </location>
</feature>
<feature type="region of interest" description="Disordered" evidence="1">
    <location>
        <begin position="20"/>
        <end position="71"/>
    </location>
</feature>
<keyword evidence="2" id="KW-0732">Signal</keyword>
<dbReference type="EMBL" id="VZZJ01000018">
    <property type="protein sequence ID" value="KAB1071644.1"/>
    <property type="molecule type" value="Genomic_DNA"/>
</dbReference>
<proteinExistence type="predicted"/>
<dbReference type="PROSITE" id="PS51257">
    <property type="entry name" value="PROKAR_LIPOPROTEIN"/>
    <property type="match status" value="1"/>
</dbReference>
<evidence type="ECO:0000313" key="4">
    <source>
        <dbReference type="Proteomes" id="UP000441523"/>
    </source>
</evidence>
<dbReference type="AlphaFoldDB" id="A0A6N6MP05"/>
<feature type="compositionally biased region" description="Pro residues" evidence="1">
    <location>
        <begin position="24"/>
        <end position="34"/>
    </location>
</feature>
<sequence length="109" mass="11360">MKSLAAALAGAMLVSTACFAQTAPPSPPPGPPASGPSDGTRPDGPRRGPPDGEREGGWRHRPPMLGMKGGHLRFRRGETGIDFKCAADDTTKACVDALMPLVDKLLQGR</sequence>
<organism evidence="3 4">
    <name type="scientific">Methylobacterium planeticum</name>
    <dbReference type="NCBI Taxonomy" id="2615211"/>
    <lineage>
        <taxon>Bacteria</taxon>
        <taxon>Pseudomonadati</taxon>
        <taxon>Pseudomonadota</taxon>
        <taxon>Alphaproteobacteria</taxon>
        <taxon>Hyphomicrobiales</taxon>
        <taxon>Methylobacteriaceae</taxon>
        <taxon>Methylobacterium</taxon>
    </lineage>
</organism>
<evidence type="ECO:0000256" key="1">
    <source>
        <dbReference type="SAM" id="MobiDB-lite"/>
    </source>
</evidence>
<accession>A0A6N6MP05</accession>
<evidence type="ECO:0000256" key="2">
    <source>
        <dbReference type="SAM" id="SignalP"/>
    </source>
</evidence>
<reference evidence="3 4" key="1">
    <citation type="submission" date="2019-09" db="EMBL/GenBank/DDBJ databases">
        <title>YIM 132548 draft genome.</title>
        <authorList>
            <person name="Jiang L."/>
        </authorList>
    </citation>
    <scope>NUCLEOTIDE SEQUENCE [LARGE SCALE GENOMIC DNA]</scope>
    <source>
        <strain evidence="3 4">YIM 132548</strain>
    </source>
</reference>
<feature type="compositionally biased region" description="Basic and acidic residues" evidence="1">
    <location>
        <begin position="40"/>
        <end position="58"/>
    </location>
</feature>
<gene>
    <name evidence="3" type="ORF">F6X51_18960</name>
</gene>
<keyword evidence="4" id="KW-1185">Reference proteome</keyword>
<dbReference type="Proteomes" id="UP000441523">
    <property type="component" value="Unassembled WGS sequence"/>
</dbReference>
<dbReference type="RefSeq" id="WP_150965239.1">
    <property type="nucleotide sequence ID" value="NZ_VZZJ01000018.1"/>
</dbReference>
<evidence type="ECO:0000313" key="3">
    <source>
        <dbReference type="EMBL" id="KAB1071644.1"/>
    </source>
</evidence>
<comment type="caution">
    <text evidence="3">The sequence shown here is derived from an EMBL/GenBank/DDBJ whole genome shotgun (WGS) entry which is preliminary data.</text>
</comment>